<name>A0A8K0GWW7_9ROSA</name>
<evidence type="ECO:0000313" key="3">
    <source>
        <dbReference type="Proteomes" id="UP000796880"/>
    </source>
</evidence>
<reference evidence="2" key="1">
    <citation type="submission" date="2020-03" db="EMBL/GenBank/DDBJ databases">
        <title>A high-quality chromosome-level genome assembly of a woody plant with both climbing and erect habits, Rhamnella rubrinervis.</title>
        <authorList>
            <person name="Lu Z."/>
            <person name="Yang Y."/>
            <person name="Zhu X."/>
            <person name="Sun Y."/>
        </authorList>
    </citation>
    <scope>NUCLEOTIDE SEQUENCE</scope>
    <source>
        <strain evidence="2">BYM</strain>
        <tissue evidence="2">Leaf</tissue>
    </source>
</reference>
<protein>
    <submittedName>
        <fullName evidence="2">Uncharacterized protein</fullName>
    </submittedName>
</protein>
<organism evidence="2 3">
    <name type="scientific">Rhamnella rubrinervis</name>
    <dbReference type="NCBI Taxonomy" id="2594499"/>
    <lineage>
        <taxon>Eukaryota</taxon>
        <taxon>Viridiplantae</taxon>
        <taxon>Streptophyta</taxon>
        <taxon>Embryophyta</taxon>
        <taxon>Tracheophyta</taxon>
        <taxon>Spermatophyta</taxon>
        <taxon>Magnoliopsida</taxon>
        <taxon>eudicotyledons</taxon>
        <taxon>Gunneridae</taxon>
        <taxon>Pentapetalae</taxon>
        <taxon>rosids</taxon>
        <taxon>fabids</taxon>
        <taxon>Rosales</taxon>
        <taxon>Rhamnaceae</taxon>
        <taxon>rhamnoid group</taxon>
        <taxon>Rhamneae</taxon>
        <taxon>Rhamnella</taxon>
    </lineage>
</organism>
<sequence>MPHQLACDILKALWQKFVYKTGSPTKKNCGRLEPKARCRVKKFQSSLLGDKSMKKRNSLQSGLLTMSKGFIGFTVVEESIDNFKQILTALERANETANLKLKCSIDQLKTDLTQLQHERVRVLLEILKKEMEVQKKDVEELKKSGGGR</sequence>
<keyword evidence="1" id="KW-0175">Coiled coil</keyword>
<gene>
    <name evidence="2" type="ORF">FNV43_RR15584</name>
</gene>
<proteinExistence type="predicted"/>
<evidence type="ECO:0000313" key="2">
    <source>
        <dbReference type="EMBL" id="KAF3441669.1"/>
    </source>
</evidence>
<dbReference type="EMBL" id="VOIH02000007">
    <property type="protein sequence ID" value="KAF3441669.1"/>
    <property type="molecule type" value="Genomic_DNA"/>
</dbReference>
<dbReference type="Proteomes" id="UP000796880">
    <property type="component" value="Unassembled WGS sequence"/>
</dbReference>
<accession>A0A8K0GWW7</accession>
<keyword evidence="3" id="KW-1185">Reference proteome</keyword>
<evidence type="ECO:0000256" key="1">
    <source>
        <dbReference type="SAM" id="Coils"/>
    </source>
</evidence>
<comment type="caution">
    <text evidence="2">The sequence shown here is derived from an EMBL/GenBank/DDBJ whole genome shotgun (WGS) entry which is preliminary data.</text>
</comment>
<feature type="coiled-coil region" evidence="1">
    <location>
        <begin position="80"/>
        <end position="144"/>
    </location>
</feature>
<dbReference type="AlphaFoldDB" id="A0A8K0GWW7"/>